<evidence type="ECO:0000256" key="3">
    <source>
        <dbReference type="ARBA" id="ARBA00022801"/>
    </source>
</evidence>
<comment type="function">
    <text evidence="5">Nuclease required for the repair of DNA interstrand cross-links (ICL). Acts as a 5'-3' exonuclease that anchors at a cut end of DNA and cleaves DNA successively at every third nucleotide, allowing to excise an ICL from one strand through flanking incisions.</text>
</comment>
<feature type="domain" description="VRR-NUC" evidence="6">
    <location>
        <begin position="560"/>
        <end position="656"/>
    </location>
</feature>
<protein>
    <recommendedName>
        <fullName evidence="5">Fanconi-associated nuclease</fullName>
        <ecNumber evidence="5">3.1.4.1</ecNumber>
    </recommendedName>
</protein>
<dbReference type="GO" id="GO:0017108">
    <property type="term" value="F:5'-flap endonuclease activity"/>
    <property type="evidence" value="ECO:0007669"/>
    <property type="project" value="TreeGrafter"/>
</dbReference>
<evidence type="ECO:0000259" key="6">
    <source>
        <dbReference type="SMART" id="SM00990"/>
    </source>
</evidence>
<accession>A0A0N4ZF72</accession>
<proteinExistence type="inferred from homology"/>
<evidence type="ECO:0000256" key="5">
    <source>
        <dbReference type="RuleBase" id="RU365033"/>
    </source>
</evidence>
<dbReference type="GO" id="GO:0004528">
    <property type="term" value="F:phosphodiesterase I activity"/>
    <property type="evidence" value="ECO:0007669"/>
    <property type="project" value="UniProtKB-EC"/>
</dbReference>
<evidence type="ECO:0000313" key="8">
    <source>
        <dbReference type="WBParaSite" id="PTRK_0000640300.1"/>
    </source>
</evidence>
<dbReference type="Pfam" id="PF08774">
    <property type="entry name" value="VRR_NUC"/>
    <property type="match status" value="1"/>
</dbReference>
<dbReference type="InterPro" id="IPR033315">
    <property type="entry name" value="Fan1-like"/>
</dbReference>
<reference evidence="8" key="1">
    <citation type="submission" date="2017-02" db="UniProtKB">
        <authorList>
            <consortium name="WormBaseParasite"/>
        </authorList>
    </citation>
    <scope>IDENTIFICATION</scope>
</reference>
<dbReference type="GO" id="GO:0008409">
    <property type="term" value="F:5'-3' exonuclease activity"/>
    <property type="evidence" value="ECO:0007669"/>
    <property type="project" value="TreeGrafter"/>
</dbReference>
<dbReference type="STRING" id="131310.A0A0N4ZF72"/>
<keyword evidence="4 5" id="KW-0460">Magnesium</keyword>
<evidence type="ECO:0000256" key="1">
    <source>
        <dbReference type="ARBA" id="ARBA00022722"/>
    </source>
</evidence>
<dbReference type="PANTHER" id="PTHR15749">
    <property type="entry name" value="FANCONI-ASSOCIATED NUCLEASE 1"/>
    <property type="match status" value="1"/>
</dbReference>
<keyword evidence="5" id="KW-0464">Manganese</keyword>
<dbReference type="WBParaSite" id="PTRK_0000640300.1">
    <property type="protein sequence ID" value="PTRK_0000640300.1"/>
    <property type="gene ID" value="PTRK_0000640300"/>
</dbReference>
<comment type="catalytic activity">
    <reaction evidence="5">
        <text>Hydrolytically removes 5'-nucleotides successively from the 3'-hydroxy termini of 3'-hydroxy-terminated oligonucleotides.</text>
        <dbReference type="EC" id="3.1.4.1"/>
    </reaction>
</comment>
<dbReference type="GO" id="GO:0036297">
    <property type="term" value="P:interstrand cross-link repair"/>
    <property type="evidence" value="ECO:0007669"/>
    <property type="project" value="InterPro"/>
</dbReference>
<dbReference type="PANTHER" id="PTHR15749:SF4">
    <property type="entry name" value="FANCONI-ASSOCIATED NUCLEASE 1"/>
    <property type="match status" value="1"/>
</dbReference>
<comment type="subcellular location">
    <subcellularLocation>
        <location evidence="5">Nucleus</location>
    </subcellularLocation>
</comment>
<dbReference type="Proteomes" id="UP000038045">
    <property type="component" value="Unplaced"/>
</dbReference>
<name>A0A0N4ZF72_PARTI</name>
<dbReference type="GO" id="GO:0005634">
    <property type="term" value="C:nucleus"/>
    <property type="evidence" value="ECO:0007669"/>
    <property type="project" value="UniProtKB-SubCell"/>
</dbReference>
<dbReference type="SMART" id="SM00990">
    <property type="entry name" value="VRR_NUC"/>
    <property type="match status" value="1"/>
</dbReference>
<evidence type="ECO:0000313" key="7">
    <source>
        <dbReference type="Proteomes" id="UP000038045"/>
    </source>
</evidence>
<dbReference type="AlphaFoldDB" id="A0A0N4ZF72"/>
<dbReference type="GO" id="GO:0070336">
    <property type="term" value="F:flap-structured DNA binding"/>
    <property type="evidence" value="ECO:0007669"/>
    <property type="project" value="TreeGrafter"/>
</dbReference>
<keyword evidence="5" id="KW-0227">DNA damage</keyword>
<keyword evidence="1 5" id="KW-0540">Nuclease</keyword>
<sequence length="659" mass="77290">MDDFSQLLTILERKIKQPQGKLSCYHFLRTLYNVFNNLTPDTLLRLYRSHYFKFKDIVDLNETELSIFITFYNKGSSGFSLNILKNWKETMEMNEIKMIIRKFLKKGLITMIQEDDIKLIDVLTYLSNEQLIFLHGKYCKFMTRKVNKEDLIKDIIDRGKQRNLIGRAIGFEMKSVALECIGGIYKIYPSFHCVITTIFALHYPDLMDFRFSDNFKVSVDSNIGKEVLNKLALFSKTVDVFKEPNNVKLLDIYDNLGDILLYIQSLEVLSKIMQIKFTGSAEFGRYVRFAVDGLRKNGEELKNWLNKNLPSKILKFNSVSVMLYIMKEAAEIYMRDKRHDITEEIYEILTEDIEYIPFIGSKEYSEWWIRRVINYKFIGNKNEQVKLIEKCDKYKEYIREAYYDDIQERKSKMTPILEQNIFHYPTEKVQLEALSKTGDSGIKNQFYIRSGVDKILVSVEEAAFSYIMNRGDFTHGGIYENEIWIETFYLLFGDIVNSKKDTLIPYFHELTNSHPLLGTVDFIKYNKDDLIDRCNNFYYGNIQMKLKIIQSNMDLYINCYKNGDKKPVFTSPSSFLEFLGCLNVKGLLLLCLHRASQNTTLFSGFPDIVAWNIHKKYLYGYEVKGPGDRLSNKQKLAFKIMTNLLEAPTKCFYVESNSL</sequence>
<dbReference type="InterPro" id="IPR014883">
    <property type="entry name" value="VRR_NUC"/>
</dbReference>
<keyword evidence="5" id="KW-0234">DNA repair</keyword>
<dbReference type="GO" id="GO:0046872">
    <property type="term" value="F:metal ion binding"/>
    <property type="evidence" value="ECO:0007669"/>
    <property type="project" value="UniProtKB-KW"/>
</dbReference>
<organism evidence="7 8">
    <name type="scientific">Parastrongyloides trichosuri</name>
    <name type="common">Possum-specific nematode worm</name>
    <dbReference type="NCBI Taxonomy" id="131310"/>
    <lineage>
        <taxon>Eukaryota</taxon>
        <taxon>Metazoa</taxon>
        <taxon>Ecdysozoa</taxon>
        <taxon>Nematoda</taxon>
        <taxon>Chromadorea</taxon>
        <taxon>Rhabditida</taxon>
        <taxon>Tylenchina</taxon>
        <taxon>Panagrolaimomorpha</taxon>
        <taxon>Strongyloidoidea</taxon>
        <taxon>Strongyloididae</taxon>
        <taxon>Parastrongyloides</taxon>
    </lineage>
</organism>
<comment type="similarity">
    <text evidence="5">Belongs to the FAN1 family.</text>
</comment>
<keyword evidence="7" id="KW-1185">Reference proteome</keyword>
<evidence type="ECO:0000256" key="2">
    <source>
        <dbReference type="ARBA" id="ARBA00022723"/>
    </source>
</evidence>
<dbReference type="EC" id="3.1.4.1" evidence="5"/>
<comment type="cofactor">
    <cofactor evidence="5">
        <name>Mg(2+)</name>
        <dbReference type="ChEBI" id="CHEBI:18420"/>
    </cofactor>
    <cofactor evidence="5">
        <name>Mn(2+)</name>
        <dbReference type="ChEBI" id="CHEBI:29035"/>
    </cofactor>
</comment>
<evidence type="ECO:0000256" key="4">
    <source>
        <dbReference type="ARBA" id="ARBA00022842"/>
    </source>
</evidence>
<keyword evidence="5" id="KW-0539">Nucleus</keyword>
<keyword evidence="3 5" id="KW-0378">Hydrolase</keyword>
<keyword evidence="2 5" id="KW-0479">Metal-binding</keyword>